<evidence type="ECO:0000256" key="2">
    <source>
        <dbReference type="ARBA" id="ARBA00022741"/>
    </source>
</evidence>
<keyword evidence="2" id="KW-0547">Nucleotide-binding</keyword>
<dbReference type="SUPFAM" id="SSF52540">
    <property type="entry name" value="P-loop containing nucleoside triphosphate hydrolases"/>
    <property type="match status" value="1"/>
</dbReference>
<dbReference type="GO" id="GO:0005524">
    <property type="term" value="F:ATP binding"/>
    <property type="evidence" value="ECO:0007669"/>
    <property type="project" value="UniProtKB-KW"/>
</dbReference>
<dbReference type="GO" id="GO:0016887">
    <property type="term" value="F:ATP hydrolysis activity"/>
    <property type="evidence" value="ECO:0007669"/>
    <property type="project" value="TreeGrafter"/>
</dbReference>
<protein>
    <submittedName>
        <fullName evidence="5">Type II secretion system protein E</fullName>
    </submittedName>
</protein>
<evidence type="ECO:0000313" key="6">
    <source>
        <dbReference type="Proteomes" id="UP000007127"/>
    </source>
</evidence>
<dbReference type="PANTHER" id="PTHR30258">
    <property type="entry name" value="TYPE II SECRETION SYSTEM PROTEIN GSPE-RELATED"/>
    <property type="match status" value="1"/>
</dbReference>
<dbReference type="Gene3D" id="3.30.450.90">
    <property type="match status" value="1"/>
</dbReference>
<dbReference type="GeneID" id="31929977"/>
<keyword evidence="3" id="KW-0067">ATP-binding</keyword>
<dbReference type="Gene3D" id="3.40.50.300">
    <property type="entry name" value="P-loop containing nucleotide triphosphate hydrolases"/>
    <property type="match status" value="1"/>
</dbReference>
<dbReference type="InterPro" id="IPR027417">
    <property type="entry name" value="P-loop_NTPase"/>
</dbReference>
<geneLocation type="plasmid" evidence="6"/>
<dbReference type="PANTHER" id="PTHR30258:SF1">
    <property type="entry name" value="PROTEIN TRANSPORT PROTEIN HOFB HOMOLOG"/>
    <property type="match status" value="1"/>
</dbReference>
<evidence type="ECO:0000256" key="3">
    <source>
        <dbReference type="ARBA" id="ARBA00022840"/>
    </source>
</evidence>
<evidence type="ECO:0000259" key="4">
    <source>
        <dbReference type="Pfam" id="PF00437"/>
    </source>
</evidence>
<evidence type="ECO:0000313" key="5">
    <source>
        <dbReference type="EMBL" id="AJD54412.1"/>
    </source>
</evidence>
<feature type="domain" description="Bacterial type II secretion system protein E" evidence="4">
    <location>
        <begin position="146"/>
        <end position="557"/>
    </location>
</feature>
<sequence>MNQPNVSLERMQPSQTVVSLTTNTARQQTRHENSGTAISKADQDMLDGLLQGATSILSDDPDICKVPDVLQEGLLLLDNGCLLVTENVQGTAELPSFIKLIERSSSISVTKKQYIPSTGIHYIRQKLGTFEDDETAASAVETVEAEKLFYELIKVTADHGASDIHYSVYGRKVSVEVRNNGRKRPVVVKALKAERAKQFMAAVYGMSDSKGEFNPRRHQEGNVRIEKIKDPQLREALKGYVSARLNFLPVIGNGIHMVIRLNGKHKRINSFTEIGFSERQATQLDRITTNPGGYVVIGGPVNSGKSRTLAALVQRRGDRNINENGARETSQLSLEDPPELFVDGLLPLDVMAEEDGEDASDKKLHETMRGLNRSDYDDAILGEVRDGVMAQRVLEIAMSGRFVASTVHATNGIMVFSRLEQLLQRYRGLGASFEDLYEQANIAAVMSQRLLPRVCPHCARTLNQIENDELRLNITSRLLRVITFDPNVKLLFRGPGCKHCDEGYSGRELVAEIIRPDQKFLELLKKKQTHEAREYWMNSLNGEPMILQAYQKMTDGLIDPTDVERTFGYFDEISNPRPAHNDTGDGL</sequence>
<dbReference type="Pfam" id="PF00437">
    <property type="entry name" value="T2SSE"/>
    <property type="match status" value="1"/>
</dbReference>
<accession>A0AB72UL90</accession>
<gene>
    <name evidence="5" type="ORF">TH3_21698</name>
</gene>
<proteinExistence type="inferred from homology"/>
<dbReference type="InterPro" id="IPR001482">
    <property type="entry name" value="T2SS/T4SS_dom"/>
</dbReference>
<organism evidence="5 6">
    <name type="scientific">Thalassospira xiamenensis M-5 = DSM 17429</name>
    <dbReference type="NCBI Taxonomy" id="1123366"/>
    <lineage>
        <taxon>Bacteria</taxon>
        <taxon>Pseudomonadati</taxon>
        <taxon>Pseudomonadota</taxon>
        <taxon>Alphaproteobacteria</taxon>
        <taxon>Rhodospirillales</taxon>
        <taxon>Thalassospiraceae</taxon>
        <taxon>Thalassospira</taxon>
    </lineage>
</organism>
<keyword evidence="5" id="KW-0614">Plasmid</keyword>
<dbReference type="AlphaFoldDB" id="A0AB72UL90"/>
<dbReference type="GO" id="GO:0005886">
    <property type="term" value="C:plasma membrane"/>
    <property type="evidence" value="ECO:0007669"/>
    <property type="project" value="TreeGrafter"/>
</dbReference>
<comment type="similarity">
    <text evidence="1">Belongs to the GSP E family.</text>
</comment>
<name>A0AB72UL90_9PROT</name>
<dbReference type="EMBL" id="CP004389">
    <property type="protein sequence ID" value="AJD54412.1"/>
    <property type="molecule type" value="Genomic_DNA"/>
</dbReference>
<evidence type="ECO:0000256" key="1">
    <source>
        <dbReference type="ARBA" id="ARBA00006611"/>
    </source>
</evidence>
<reference evidence="5 6" key="1">
    <citation type="journal article" date="2012" name="J. Bacteriol.">
        <title>Genome sequence of Thalassospira xiamenensis type strain M-5.</title>
        <authorList>
            <person name="Lai Q."/>
            <person name="Shao Z."/>
        </authorList>
    </citation>
    <scope>NUCLEOTIDE SEQUENCE [LARGE SCALE GENOMIC DNA]</scope>
    <source>
        <strain evidence="5 6">M-5</strain>
    </source>
</reference>
<dbReference type="Proteomes" id="UP000007127">
    <property type="component" value="Plasmid"/>
</dbReference>
<dbReference type="KEGG" id="txi:TH3_21698"/>
<dbReference type="RefSeq" id="WP_007091010.1">
    <property type="nucleotide sequence ID" value="NZ_CP004389.1"/>
</dbReference>